<reference evidence="2 3" key="1">
    <citation type="journal article" date="2021" name="Nat. Commun.">
        <title>Genetic determinants of endophytism in the Arabidopsis root mycobiome.</title>
        <authorList>
            <person name="Mesny F."/>
            <person name="Miyauchi S."/>
            <person name="Thiergart T."/>
            <person name="Pickel B."/>
            <person name="Atanasova L."/>
            <person name="Karlsson M."/>
            <person name="Huettel B."/>
            <person name="Barry K.W."/>
            <person name="Haridas S."/>
            <person name="Chen C."/>
            <person name="Bauer D."/>
            <person name="Andreopoulos W."/>
            <person name="Pangilinan J."/>
            <person name="LaButti K."/>
            <person name="Riley R."/>
            <person name="Lipzen A."/>
            <person name="Clum A."/>
            <person name="Drula E."/>
            <person name="Henrissat B."/>
            <person name="Kohler A."/>
            <person name="Grigoriev I.V."/>
            <person name="Martin F.M."/>
            <person name="Hacquard S."/>
        </authorList>
    </citation>
    <scope>NUCLEOTIDE SEQUENCE [LARGE SCALE GENOMIC DNA]</scope>
    <source>
        <strain evidence="2 3">MPI-CAGE-CH-0241</strain>
    </source>
</reference>
<feature type="region of interest" description="Disordered" evidence="1">
    <location>
        <begin position="268"/>
        <end position="345"/>
    </location>
</feature>
<evidence type="ECO:0000256" key="1">
    <source>
        <dbReference type="SAM" id="MobiDB-lite"/>
    </source>
</evidence>
<dbReference type="EMBL" id="JAGPYM010000175">
    <property type="protein sequence ID" value="KAH6866021.1"/>
    <property type="molecule type" value="Genomic_DNA"/>
</dbReference>
<comment type="caution">
    <text evidence="2">The sequence shown here is derived from an EMBL/GenBank/DDBJ whole genome shotgun (WGS) entry which is preliminary data.</text>
</comment>
<organism evidence="2 3">
    <name type="scientific">Thelonectria olida</name>
    <dbReference type="NCBI Taxonomy" id="1576542"/>
    <lineage>
        <taxon>Eukaryota</taxon>
        <taxon>Fungi</taxon>
        <taxon>Dikarya</taxon>
        <taxon>Ascomycota</taxon>
        <taxon>Pezizomycotina</taxon>
        <taxon>Sordariomycetes</taxon>
        <taxon>Hypocreomycetidae</taxon>
        <taxon>Hypocreales</taxon>
        <taxon>Nectriaceae</taxon>
        <taxon>Thelonectria</taxon>
    </lineage>
</organism>
<evidence type="ECO:0000313" key="2">
    <source>
        <dbReference type="EMBL" id="KAH6866021.1"/>
    </source>
</evidence>
<evidence type="ECO:0000313" key="3">
    <source>
        <dbReference type="Proteomes" id="UP000777438"/>
    </source>
</evidence>
<name>A0A9P8VL87_9HYPO</name>
<sequence>MALNEAFDRLLKEEHQQRERHDSYVHLDSLCEELADHMNGIGRIRKTAETVATVDFMHFQSLERLATMIHDPTSSLSQLRRRFGAESQVFHELIAKQQALMGEKERQLNFTRALKVSYSYINTIVKQHQSLLLTYSIDPSGLTIVEGALGSLQVLVSHDHDVHPHDETHEQQSDTEEQEPHVSRFGKGRTLPPAQAGLTGRRWLVPLVASRGPLFKAEQTTYQSVAVRKRSREKLYGHQGWATTGYPLDKVRKAKAGGIMPKGLCLGLANRPEPSHPSLEHSHGDWQRDKSHKTPRLSAPVPASSTQSPRRRLQPPKPRLASSSASQGTLALATPSGTRDRQRDA</sequence>
<dbReference type="AlphaFoldDB" id="A0A9P8VL87"/>
<proteinExistence type="predicted"/>
<protein>
    <submittedName>
        <fullName evidence="2">Uncharacterized protein</fullName>
    </submittedName>
</protein>
<gene>
    <name evidence="2" type="ORF">B0T10DRAFT_612004</name>
</gene>
<feature type="compositionally biased region" description="Basic and acidic residues" evidence="1">
    <location>
        <begin position="163"/>
        <end position="182"/>
    </location>
</feature>
<feature type="region of interest" description="Disordered" evidence="1">
    <location>
        <begin position="163"/>
        <end position="195"/>
    </location>
</feature>
<dbReference type="Proteomes" id="UP000777438">
    <property type="component" value="Unassembled WGS sequence"/>
</dbReference>
<feature type="compositionally biased region" description="Basic and acidic residues" evidence="1">
    <location>
        <begin position="278"/>
        <end position="289"/>
    </location>
</feature>
<keyword evidence="3" id="KW-1185">Reference proteome</keyword>
<accession>A0A9P8VL87</accession>